<dbReference type="STRING" id="874156.GCA_001021555_01011"/>
<dbReference type="EMBL" id="LBHU01000001">
    <property type="protein sequence ID" value="KLI64313.1"/>
    <property type="molecule type" value="Genomic_DNA"/>
</dbReference>
<feature type="transmembrane region" description="Helical" evidence="1">
    <location>
        <begin position="6"/>
        <end position="29"/>
    </location>
</feature>
<gene>
    <name evidence="2" type="ORF">AAV99_01355</name>
</gene>
<keyword evidence="1" id="KW-0812">Transmembrane</keyword>
<dbReference type="OrthoDB" id="7432713at2"/>
<evidence type="ECO:0000256" key="1">
    <source>
        <dbReference type="SAM" id="Phobius"/>
    </source>
</evidence>
<keyword evidence="3" id="KW-1185">Reference proteome</keyword>
<dbReference type="AlphaFoldDB" id="A0A0H0XP27"/>
<evidence type="ECO:0008006" key="4">
    <source>
        <dbReference type="Google" id="ProtNLM"/>
    </source>
</evidence>
<keyword evidence="1" id="KW-1133">Transmembrane helix</keyword>
<evidence type="ECO:0000313" key="2">
    <source>
        <dbReference type="EMBL" id="KLI64313.1"/>
    </source>
</evidence>
<name>A0A0H0XP27_9SPHN</name>
<dbReference type="RefSeq" id="WP_047092175.1">
    <property type="nucleotide sequence ID" value="NZ_LBHU01000001.1"/>
</dbReference>
<sequence length="136" mass="14603">MNLLDVNWIAVVVGALAGFVVGGIWYGPVMGKKWMGAVGLTEEQIKEGRMGLIYGGAFAFSLLASWTLAHTFSSYAQDLSFTVKVMTSFGVALGFIVPAIGTNYLFSQKSKALFFIDAGYWLLFYIAMGAVHAGLG</sequence>
<evidence type="ECO:0000313" key="3">
    <source>
        <dbReference type="Proteomes" id="UP000053455"/>
    </source>
</evidence>
<dbReference type="PATRIC" id="fig|874156.12.peg.281"/>
<feature type="transmembrane region" description="Helical" evidence="1">
    <location>
        <begin position="81"/>
        <end position="106"/>
    </location>
</feature>
<dbReference type="InterPro" id="IPR013879">
    <property type="entry name" value="DUF1761"/>
</dbReference>
<reference evidence="2 3" key="1">
    <citation type="submission" date="2015-04" db="EMBL/GenBank/DDBJ databases">
        <title>The draft genome sequence of Erythrobacter marinus HWDM-33.</title>
        <authorList>
            <person name="Zhuang L."/>
            <person name="Liu Y."/>
            <person name="Shao Z."/>
        </authorList>
    </citation>
    <scope>NUCLEOTIDE SEQUENCE [LARGE SCALE GENOMIC DNA]</scope>
    <source>
        <strain evidence="2 3">HWDM-33</strain>
    </source>
</reference>
<dbReference type="Pfam" id="PF08570">
    <property type="entry name" value="DUF1761"/>
    <property type="match status" value="1"/>
</dbReference>
<keyword evidence="1" id="KW-0472">Membrane</keyword>
<organism evidence="2 3">
    <name type="scientific">Aurantiacibacter marinus</name>
    <dbReference type="NCBI Taxonomy" id="874156"/>
    <lineage>
        <taxon>Bacteria</taxon>
        <taxon>Pseudomonadati</taxon>
        <taxon>Pseudomonadota</taxon>
        <taxon>Alphaproteobacteria</taxon>
        <taxon>Sphingomonadales</taxon>
        <taxon>Erythrobacteraceae</taxon>
        <taxon>Aurantiacibacter</taxon>
    </lineage>
</organism>
<accession>A0A0H0XP27</accession>
<comment type="caution">
    <text evidence="2">The sequence shown here is derived from an EMBL/GenBank/DDBJ whole genome shotgun (WGS) entry which is preliminary data.</text>
</comment>
<proteinExistence type="predicted"/>
<dbReference type="Proteomes" id="UP000053455">
    <property type="component" value="Unassembled WGS sequence"/>
</dbReference>
<protein>
    <recommendedName>
        <fullName evidence="4">DUF1761 domain-containing protein</fullName>
    </recommendedName>
</protein>
<feature type="transmembrane region" description="Helical" evidence="1">
    <location>
        <begin position="113"/>
        <end position="135"/>
    </location>
</feature>
<feature type="transmembrane region" description="Helical" evidence="1">
    <location>
        <begin position="50"/>
        <end position="69"/>
    </location>
</feature>